<proteinExistence type="predicted"/>
<dbReference type="AlphaFoldDB" id="A0A1V6N4N0"/>
<dbReference type="EMBL" id="JXMW01000001">
    <property type="protein sequence ID" value="OQD59668.1"/>
    <property type="molecule type" value="Genomic_DNA"/>
</dbReference>
<sequence>MTQYFAEYMEKKIFILKEIKEEYIKINGEIDDDFLKDYDEKYKDYSNDFQNFKKHFFTNIYQPNNKENDTIRNIVNSFLG</sequence>
<reference evidence="1 2" key="1">
    <citation type="submission" date="2014-12" db="EMBL/GenBank/DDBJ databases">
        <title>Genome sequence of Methanobrevibacter arboriphilicus DH1, DSM1125.</title>
        <authorList>
            <person name="Poehlein A."/>
            <person name="Thauer R.K."/>
            <person name="Seedorf H."/>
            <person name="Daniel R."/>
        </authorList>
    </citation>
    <scope>NUCLEOTIDE SEQUENCE [LARGE SCALE GENOMIC DNA]</scope>
    <source>
        <strain evidence="1 2">DH1</strain>
    </source>
</reference>
<name>A0A1V6N4N0_METAZ</name>
<protein>
    <submittedName>
        <fullName evidence="1">Uncharacterized protein</fullName>
    </submittedName>
</protein>
<evidence type="ECO:0000313" key="1">
    <source>
        <dbReference type="EMBL" id="OQD59668.1"/>
    </source>
</evidence>
<accession>A0A1V6N4N0</accession>
<gene>
    <name evidence="1" type="ORF">MBBAR_1c00640</name>
</gene>
<evidence type="ECO:0000313" key="2">
    <source>
        <dbReference type="Proteomes" id="UP000191661"/>
    </source>
</evidence>
<keyword evidence="2" id="KW-1185">Reference proteome</keyword>
<organism evidence="1 2">
    <name type="scientific">Methanobrevibacter arboriphilus JCM 13429 = DSM 1125</name>
    <dbReference type="NCBI Taxonomy" id="1300164"/>
    <lineage>
        <taxon>Archaea</taxon>
        <taxon>Methanobacteriati</taxon>
        <taxon>Methanobacteriota</taxon>
        <taxon>Methanomada group</taxon>
        <taxon>Methanobacteria</taxon>
        <taxon>Methanobacteriales</taxon>
        <taxon>Methanobacteriaceae</taxon>
        <taxon>Methanobrevibacter</taxon>
    </lineage>
</organism>
<comment type="caution">
    <text evidence="1">The sequence shown here is derived from an EMBL/GenBank/DDBJ whole genome shotgun (WGS) entry which is preliminary data.</text>
</comment>
<dbReference type="Proteomes" id="UP000191661">
    <property type="component" value="Unassembled WGS sequence"/>
</dbReference>